<reference evidence="2" key="1">
    <citation type="submission" date="2019-04" db="EMBL/GenBank/DDBJ databases">
        <authorList>
            <consortium name="Science for Life Laboratories"/>
        </authorList>
    </citation>
    <scope>NUCLEOTIDE SEQUENCE</scope>
    <source>
        <strain evidence="2">MBLW1</strain>
    </source>
</reference>
<feature type="region of interest" description="Disordered" evidence="1">
    <location>
        <begin position="44"/>
        <end position="66"/>
    </location>
</feature>
<evidence type="ECO:0000256" key="1">
    <source>
        <dbReference type="SAM" id="MobiDB-lite"/>
    </source>
</evidence>
<keyword evidence="3" id="KW-1185">Reference proteome</keyword>
<name>A0A6C2YQR9_9BACT</name>
<sequence length="84" mass="9098">MPIFADFPGIRHGKSLGFAVVVLRWGENRSGNAAIAPAAMRAEMRSGRSDNAQTPQVAGRSSGLHSKYHCMVRRNPSSNRIFGS</sequence>
<evidence type="ECO:0000313" key="2">
    <source>
        <dbReference type="EMBL" id="VIP03232.1"/>
    </source>
</evidence>
<dbReference type="EMBL" id="LR586016">
    <property type="protein sequence ID" value="VIP03232.1"/>
    <property type="molecule type" value="Genomic_DNA"/>
</dbReference>
<protein>
    <submittedName>
        <fullName evidence="2">Uncharacterized protein</fullName>
    </submittedName>
</protein>
<accession>A0A6C2YQR9</accession>
<evidence type="ECO:0000313" key="3">
    <source>
        <dbReference type="Proteomes" id="UP000464378"/>
    </source>
</evidence>
<gene>
    <name evidence="2" type="ORF">GMBLW1_07280</name>
</gene>
<dbReference type="KEGG" id="tim:GMBLW1_07280"/>
<organism evidence="2">
    <name type="scientific">Tuwongella immobilis</name>
    <dbReference type="NCBI Taxonomy" id="692036"/>
    <lineage>
        <taxon>Bacteria</taxon>
        <taxon>Pseudomonadati</taxon>
        <taxon>Planctomycetota</taxon>
        <taxon>Planctomycetia</taxon>
        <taxon>Gemmatales</taxon>
        <taxon>Gemmataceae</taxon>
        <taxon>Tuwongella</taxon>
    </lineage>
</organism>
<proteinExistence type="predicted"/>
<dbReference type="AlphaFoldDB" id="A0A6C2YQR9"/>
<dbReference type="Proteomes" id="UP000464378">
    <property type="component" value="Chromosome"/>
</dbReference>
<dbReference type="InParanoid" id="A0A6C2YQR9"/>
<dbReference type="EMBL" id="LR593887">
    <property type="protein sequence ID" value="VTS03783.1"/>
    <property type="molecule type" value="Genomic_DNA"/>
</dbReference>